<dbReference type="AlphaFoldDB" id="A0A0F9LRG3"/>
<reference evidence="1" key="1">
    <citation type="journal article" date="2015" name="Nature">
        <title>Complex archaea that bridge the gap between prokaryotes and eukaryotes.</title>
        <authorList>
            <person name="Spang A."/>
            <person name="Saw J.H."/>
            <person name="Jorgensen S.L."/>
            <person name="Zaremba-Niedzwiedzka K."/>
            <person name="Martijn J."/>
            <person name="Lind A.E."/>
            <person name="van Eijk R."/>
            <person name="Schleper C."/>
            <person name="Guy L."/>
            <person name="Ettema T.J."/>
        </authorList>
    </citation>
    <scope>NUCLEOTIDE SEQUENCE</scope>
</reference>
<accession>A0A0F9LRG3</accession>
<dbReference type="EMBL" id="LAZR01006774">
    <property type="protein sequence ID" value="KKM89726.1"/>
    <property type="molecule type" value="Genomic_DNA"/>
</dbReference>
<evidence type="ECO:0008006" key="2">
    <source>
        <dbReference type="Google" id="ProtNLM"/>
    </source>
</evidence>
<dbReference type="Gene3D" id="3.30.460.10">
    <property type="entry name" value="Beta Polymerase, domain 2"/>
    <property type="match status" value="1"/>
</dbReference>
<proteinExistence type="predicted"/>
<organism evidence="1">
    <name type="scientific">marine sediment metagenome</name>
    <dbReference type="NCBI Taxonomy" id="412755"/>
    <lineage>
        <taxon>unclassified sequences</taxon>
        <taxon>metagenomes</taxon>
        <taxon>ecological metagenomes</taxon>
    </lineage>
</organism>
<dbReference type="InterPro" id="IPR043519">
    <property type="entry name" value="NT_sf"/>
</dbReference>
<gene>
    <name evidence="1" type="ORF">LCGC14_1245780</name>
</gene>
<evidence type="ECO:0000313" key="1">
    <source>
        <dbReference type="EMBL" id="KKM89726.1"/>
    </source>
</evidence>
<name>A0A0F9LRG3_9ZZZZ</name>
<dbReference type="SUPFAM" id="SSF81301">
    <property type="entry name" value="Nucleotidyltransferase"/>
    <property type="match status" value="1"/>
</dbReference>
<comment type="caution">
    <text evidence="1">The sequence shown here is derived from an EMBL/GenBank/DDBJ whole genome shotgun (WGS) entry which is preliminary data.</text>
</comment>
<protein>
    <recommendedName>
        <fullName evidence="2">Poly A polymerase head domain-containing protein</fullName>
    </recommendedName>
</protein>
<sequence>MSKPELGRRLTRFLSNDAKFRQPLRSFLDVLLEHEGKAFFFGGLLRDVMLFGPSVTPRDVDIVVDSVRTSFLEAVRTHVQRRTRFGGLHLEAKGWLFDVWSLPSTWAFREGVISGESFWNLPKTTFLNIQAVVAEVKPRRGKPRKIFSNGFFEALSTRTLDINCEENPYPHLCVVQSLLSAAKLGFSMSRRLARYVLHHGTTDGLERLVEVQLHHYGSVQAEKASLHRWLHVIRDQLASSSGLSVALPRQRRREQMQLPFTLPAEHWVG</sequence>